<accession>A0A3N0V039</accession>
<dbReference type="Proteomes" id="UP000275137">
    <property type="component" value="Unassembled WGS sequence"/>
</dbReference>
<sequence>MSRAKPSAADASTTASGPDLLKLNRRASLLTLLTSSSTLICCALPALLVTLGAGAALSSLISSVPQLVWLSEYKLLLFSLAGSMMLLAGLLQWRARSAPCPADPALAAACTRARRQAWWIYLLSWAMLLVGIWFAFIAPLLME</sequence>
<keyword evidence="1" id="KW-1133">Transmembrane helix</keyword>
<comment type="caution">
    <text evidence="2">The sequence shown here is derived from an EMBL/GenBank/DDBJ whole genome shotgun (WGS) entry which is preliminary data.</text>
</comment>
<dbReference type="EMBL" id="RJVP01000004">
    <property type="protein sequence ID" value="ROH85871.1"/>
    <property type="molecule type" value="Genomic_DNA"/>
</dbReference>
<proteinExistence type="predicted"/>
<keyword evidence="1" id="KW-0812">Transmembrane</keyword>
<organism evidence="2 3">
    <name type="scientific">Pseudomethylobacillus aquaticus</name>
    <dbReference type="NCBI Taxonomy" id="2676064"/>
    <lineage>
        <taxon>Bacteria</taxon>
        <taxon>Pseudomonadati</taxon>
        <taxon>Pseudomonadota</taxon>
        <taxon>Betaproteobacteria</taxon>
        <taxon>Nitrosomonadales</taxon>
        <taxon>Methylophilaceae</taxon>
        <taxon>Pseudomethylobacillus</taxon>
    </lineage>
</organism>
<gene>
    <name evidence="2" type="ORF">ED236_09060</name>
</gene>
<evidence type="ECO:0000313" key="2">
    <source>
        <dbReference type="EMBL" id="ROH85871.1"/>
    </source>
</evidence>
<evidence type="ECO:0000256" key="1">
    <source>
        <dbReference type="SAM" id="Phobius"/>
    </source>
</evidence>
<name>A0A3N0V039_9PROT</name>
<keyword evidence="1" id="KW-0472">Membrane</keyword>
<protein>
    <recommendedName>
        <fullName evidence="4">Mercuric transport protein MerT</fullName>
    </recommendedName>
</protein>
<dbReference type="AlphaFoldDB" id="A0A3N0V039"/>
<reference evidence="2 3" key="1">
    <citation type="submission" date="2018-10" db="EMBL/GenBank/DDBJ databases">
        <authorList>
            <person name="Chen W.-M."/>
        </authorList>
    </citation>
    <scope>NUCLEOTIDE SEQUENCE [LARGE SCALE GENOMIC DNA]</scope>
    <source>
        <strain evidence="2 3">H-5</strain>
    </source>
</reference>
<feature type="transmembrane region" description="Helical" evidence="1">
    <location>
        <begin position="73"/>
        <end position="91"/>
    </location>
</feature>
<feature type="transmembrane region" description="Helical" evidence="1">
    <location>
        <begin position="118"/>
        <end position="142"/>
    </location>
</feature>
<dbReference type="RefSeq" id="WP_123237645.1">
    <property type="nucleotide sequence ID" value="NZ_RJVP01000004.1"/>
</dbReference>
<feature type="transmembrane region" description="Helical" evidence="1">
    <location>
        <begin position="29"/>
        <end position="53"/>
    </location>
</feature>
<keyword evidence="3" id="KW-1185">Reference proteome</keyword>
<evidence type="ECO:0008006" key="4">
    <source>
        <dbReference type="Google" id="ProtNLM"/>
    </source>
</evidence>
<evidence type="ECO:0000313" key="3">
    <source>
        <dbReference type="Proteomes" id="UP000275137"/>
    </source>
</evidence>